<proteinExistence type="predicted"/>
<dbReference type="Proteomes" id="UP000256424">
    <property type="component" value="Unassembled WGS sequence"/>
</dbReference>
<keyword evidence="3" id="KW-1185">Reference proteome</keyword>
<sequence>MQTKNVLVPLAEGFEEAEFIGIVDVLRRAGLQVIIASLDKKNLVKGTNNIVVQADTALQDVAIEALDAICLAGGFEGMQNLNNNEKILHIISELHKKGKLVAAICASPIVLSKAGVIAGDFTCYPGCEIGIAGNRLAKAVVVNGNVITSAGPATAILFGLEIAKYLCGHETYKNLYEGMQMPLVRA</sequence>
<comment type="caution">
    <text evidence="2">The sequence shown here is derived from an EMBL/GenBank/DDBJ whole genome shotgun (WGS) entry which is preliminary data.</text>
</comment>
<protein>
    <submittedName>
        <fullName evidence="2">DJ-1 family protein</fullName>
    </submittedName>
</protein>
<evidence type="ECO:0000259" key="1">
    <source>
        <dbReference type="Pfam" id="PF01965"/>
    </source>
</evidence>
<dbReference type="InterPro" id="IPR006287">
    <property type="entry name" value="DJ-1"/>
</dbReference>
<name>A0A3D8J274_9HELI</name>
<dbReference type="Gene3D" id="3.40.50.880">
    <property type="match status" value="1"/>
</dbReference>
<dbReference type="NCBIfam" id="TIGR01383">
    <property type="entry name" value="not_thiJ"/>
    <property type="match status" value="1"/>
</dbReference>
<dbReference type="PANTHER" id="PTHR48094">
    <property type="entry name" value="PROTEIN/NUCLEIC ACID DEGLYCASE DJ-1-RELATED"/>
    <property type="match status" value="1"/>
</dbReference>
<dbReference type="GO" id="GO:0005737">
    <property type="term" value="C:cytoplasm"/>
    <property type="evidence" value="ECO:0007669"/>
    <property type="project" value="TreeGrafter"/>
</dbReference>
<evidence type="ECO:0000313" key="3">
    <source>
        <dbReference type="Proteomes" id="UP000256424"/>
    </source>
</evidence>
<evidence type="ECO:0000313" key="2">
    <source>
        <dbReference type="EMBL" id="RDU71642.1"/>
    </source>
</evidence>
<dbReference type="OrthoDB" id="9792284at2"/>
<dbReference type="PANTHER" id="PTHR48094:SF12">
    <property type="entry name" value="PARKINSON DISEASE PROTEIN 7 HOMOLOG"/>
    <property type="match status" value="1"/>
</dbReference>
<dbReference type="InterPro" id="IPR002818">
    <property type="entry name" value="DJ-1/PfpI"/>
</dbReference>
<gene>
    <name evidence="2" type="ORF">CQA66_05945</name>
</gene>
<dbReference type="AlphaFoldDB" id="A0A3D8J274"/>
<organism evidence="2 3">
    <name type="scientific">Helicobacter aurati</name>
    <dbReference type="NCBI Taxonomy" id="137778"/>
    <lineage>
        <taxon>Bacteria</taxon>
        <taxon>Pseudomonadati</taxon>
        <taxon>Campylobacterota</taxon>
        <taxon>Epsilonproteobacteria</taxon>
        <taxon>Campylobacterales</taxon>
        <taxon>Helicobacteraceae</taxon>
        <taxon>Helicobacter</taxon>
    </lineage>
</organism>
<accession>A0A3D8J274</accession>
<dbReference type="RefSeq" id="WP_104763441.1">
    <property type="nucleotide sequence ID" value="NZ_FZPM01000023.1"/>
</dbReference>
<dbReference type="SUPFAM" id="SSF52317">
    <property type="entry name" value="Class I glutamine amidotransferase-like"/>
    <property type="match status" value="1"/>
</dbReference>
<dbReference type="CDD" id="cd03135">
    <property type="entry name" value="GATase1_DJ-1"/>
    <property type="match status" value="1"/>
</dbReference>
<dbReference type="EMBL" id="NXLW01000010">
    <property type="protein sequence ID" value="RDU71642.1"/>
    <property type="molecule type" value="Genomic_DNA"/>
</dbReference>
<reference evidence="2 3" key="1">
    <citation type="submission" date="2018-04" db="EMBL/GenBank/DDBJ databases">
        <title>Novel Campyloabacter and Helicobacter Species and Strains.</title>
        <authorList>
            <person name="Mannion A.J."/>
            <person name="Shen Z."/>
            <person name="Fox J.G."/>
        </authorList>
    </citation>
    <scope>NUCLEOTIDE SEQUENCE [LARGE SCALE GENOMIC DNA]</scope>
    <source>
        <strain evidence="2 3">MIT 97-5075</strain>
    </source>
</reference>
<feature type="domain" description="DJ-1/PfpI" evidence="1">
    <location>
        <begin position="4"/>
        <end position="164"/>
    </location>
</feature>
<dbReference type="InterPro" id="IPR050325">
    <property type="entry name" value="Prot/Nucl_acid_deglycase"/>
</dbReference>
<dbReference type="Pfam" id="PF01965">
    <property type="entry name" value="DJ-1_PfpI"/>
    <property type="match status" value="1"/>
</dbReference>
<dbReference type="InterPro" id="IPR029062">
    <property type="entry name" value="Class_I_gatase-like"/>
</dbReference>